<evidence type="ECO:0000313" key="3">
    <source>
        <dbReference type="Proteomes" id="UP001229346"/>
    </source>
</evidence>
<protein>
    <submittedName>
        <fullName evidence="2">Cyanate permease</fullName>
    </submittedName>
</protein>
<dbReference type="EMBL" id="JAUSSU010000012">
    <property type="protein sequence ID" value="MDQ0115684.1"/>
    <property type="molecule type" value="Genomic_DNA"/>
</dbReference>
<dbReference type="RefSeq" id="WP_307207542.1">
    <property type="nucleotide sequence ID" value="NZ_JAUSSU010000012.1"/>
</dbReference>
<keyword evidence="1" id="KW-0472">Membrane</keyword>
<reference evidence="2 3" key="1">
    <citation type="submission" date="2023-07" db="EMBL/GenBank/DDBJ databases">
        <title>Sorghum-associated microbial communities from plants grown in Nebraska, USA.</title>
        <authorList>
            <person name="Schachtman D."/>
        </authorList>
    </citation>
    <scope>NUCLEOTIDE SEQUENCE [LARGE SCALE GENOMIC DNA]</scope>
    <source>
        <strain evidence="2 3">CC482</strain>
    </source>
</reference>
<keyword evidence="3" id="KW-1185">Reference proteome</keyword>
<sequence length="69" mass="7484">MSSLIGVIALAAAAAFLELPKLIQNKRTRELIVFSVLLVTATALYGALVMEVNLPNPFMIIKIIYGPLK</sequence>
<comment type="caution">
    <text evidence="2">The sequence shown here is derived from an EMBL/GenBank/DDBJ whole genome shotgun (WGS) entry which is preliminary data.</text>
</comment>
<keyword evidence="1" id="KW-1133">Transmembrane helix</keyword>
<accession>A0ABT9U7R4</accession>
<keyword evidence="1" id="KW-0812">Transmembrane</keyword>
<proteinExistence type="predicted"/>
<name>A0ABT9U7R4_PAEHA</name>
<feature type="transmembrane region" description="Helical" evidence="1">
    <location>
        <begin position="31"/>
        <end position="50"/>
    </location>
</feature>
<organism evidence="2 3">
    <name type="scientific">Paenibacillus harenae</name>
    <dbReference type="NCBI Taxonomy" id="306543"/>
    <lineage>
        <taxon>Bacteria</taxon>
        <taxon>Bacillati</taxon>
        <taxon>Bacillota</taxon>
        <taxon>Bacilli</taxon>
        <taxon>Bacillales</taxon>
        <taxon>Paenibacillaceae</taxon>
        <taxon>Paenibacillus</taxon>
    </lineage>
</organism>
<evidence type="ECO:0000313" key="2">
    <source>
        <dbReference type="EMBL" id="MDQ0115684.1"/>
    </source>
</evidence>
<gene>
    <name evidence="2" type="ORF">J2T15_005151</name>
</gene>
<evidence type="ECO:0000256" key="1">
    <source>
        <dbReference type="SAM" id="Phobius"/>
    </source>
</evidence>
<dbReference type="Proteomes" id="UP001229346">
    <property type="component" value="Unassembled WGS sequence"/>
</dbReference>